<protein>
    <recommendedName>
        <fullName evidence="11">Calponin-homology (CH) domain-containing protein</fullName>
    </recommendedName>
</protein>
<evidence type="ECO:0000256" key="6">
    <source>
        <dbReference type="ARBA" id="ARBA00022776"/>
    </source>
</evidence>
<organism evidence="12 13">
    <name type="scientific">Ostreobium quekettii</name>
    <dbReference type="NCBI Taxonomy" id="121088"/>
    <lineage>
        <taxon>Eukaryota</taxon>
        <taxon>Viridiplantae</taxon>
        <taxon>Chlorophyta</taxon>
        <taxon>core chlorophytes</taxon>
        <taxon>Ulvophyceae</taxon>
        <taxon>TCBD clade</taxon>
        <taxon>Bryopsidales</taxon>
        <taxon>Ostreobineae</taxon>
        <taxon>Ostreobiaceae</taxon>
        <taxon>Ostreobium</taxon>
    </lineage>
</organism>
<dbReference type="GO" id="GO:0009524">
    <property type="term" value="C:phragmoplast"/>
    <property type="evidence" value="ECO:0007669"/>
    <property type="project" value="UniProtKB-SubCell"/>
</dbReference>
<name>A0A8S1IXR3_9CHLO</name>
<keyword evidence="13" id="KW-1185">Reference proteome</keyword>
<feature type="region of interest" description="Disordered" evidence="10">
    <location>
        <begin position="455"/>
        <end position="480"/>
    </location>
</feature>
<dbReference type="SUPFAM" id="SSF47576">
    <property type="entry name" value="Calponin-homology domain, CH-domain"/>
    <property type="match status" value="1"/>
</dbReference>
<feature type="compositionally biased region" description="Acidic residues" evidence="10">
    <location>
        <begin position="223"/>
        <end position="233"/>
    </location>
</feature>
<evidence type="ECO:0000256" key="10">
    <source>
        <dbReference type="SAM" id="MobiDB-lite"/>
    </source>
</evidence>
<evidence type="ECO:0000256" key="4">
    <source>
        <dbReference type="ARBA" id="ARBA00022701"/>
    </source>
</evidence>
<keyword evidence="7" id="KW-0206">Cytoskeleton</keyword>
<dbReference type="Pfam" id="PF02493">
    <property type="entry name" value="MORN"/>
    <property type="match status" value="8"/>
</dbReference>
<evidence type="ECO:0000256" key="9">
    <source>
        <dbReference type="ARBA" id="ARBA00060413"/>
    </source>
</evidence>
<dbReference type="InterPro" id="IPR003409">
    <property type="entry name" value="MORN"/>
</dbReference>
<dbReference type="EMBL" id="CAJHUC010001131">
    <property type="protein sequence ID" value="CAD7699889.1"/>
    <property type="molecule type" value="Genomic_DNA"/>
</dbReference>
<dbReference type="InterPro" id="IPR001715">
    <property type="entry name" value="CH_dom"/>
</dbReference>
<dbReference type="GO" id="GO:0016020">
    <property type="term" value="C:membrane"/>
    <property type="evidence" value="ECO:0007669"/>
    <property type="project" value="UniProtKB-ARBA"/>
</dbReference>
<dbReference type="OrthoDB" id="437960at2759"/>
<dbReference type="PANTHER" id="PTHR23084:SF179">
    <property type="entry name" value="OS10G0565000 PROTEIN"/>
    <property type="match status" value="1"/>
</dbReference>
<feature type="compositionally biased region" description="Basic and acidic residues" evidence="10">
    <location>
        <begin position="202"/>
        <end position="222"/>
    </location>
</feature>
<evidence type="ECO:0000256" key="3">
    <source>
        <dbReference type="ARBA" id="ARBA00022618"/>
    </source>
</evidence>
<dbReference type="GO" id="GO:0051301">
    <property type="term" value="P:cell division"/>
    <property type="evidence" value="ECO:0007669"/>
    <property type="project" value="UniProtKB-KW"/>
</dbReference>
<dbReference type="SMART" id="SM00698">
    <property type="entry name" value="MORN"/>
    <property type="match status" value="8"/>
</dbReference>
<comment type="similarity">
    <text evidence="1">Belongs to the MAPRE family.</text>
</comment>
<comment type="caution">
    <text evidence="12">The sequence shown here is derived from an EMBL/GenBank/DDBJ whole genome shotgun (WGS) entry which is preliminary data.</text>
</comment>
<keyword evidence="3" id="KW-0132">Cell division</keyword>
<dbReference type="FunFam" id="1.10.418.10:FF:000028">
    <property type="entry name" value="RP/EB family microtubule-associated protein"/>
    <property type="match status" value="1"/>
</dbReference>
<evidence type="ECO:0000256" key="7">
    <source>
        <dbReference type="ARBA" id="ARBA00023212"/>
    </source>
</evidence>
<keyword evidence="4" id="KW-0493">Microtubule</keyword>
<dbReference type="Gene3D" id="2.20.110.10">
    <property type="entry name" value="Histone H3 K4-specific methyltransferase SET7/9 N-terminal domain"/>
    <property type="match status" value="4"/>
</dbReference>
<dbReference type="Pfam" id="PF00307">
    <property type="entry name" value="CH"/>
    <property type="match status" value="1"/>
</dbReference>
<feature type="domain" description="Calponin-homology (CH)" evidence="11">
    <location>
        <begin position="28"/>
        <end position="130"/>
    </location>
</feature>
<dbReference type="SUPFAM" id="SSF82185">
    <property type="entry name" value="Histone H3 K4-specific methyltransferase SET7/9 N-terminal domain"/>
    <property type="match status" value="2"/>
</dbReference>
<keyword evidence="2" id="KW-0963">Cytoplasm</keyword>
<evidence type="ECO:0000259" key="11">
    <source>
        <dbReference type="PROSITE" id="PS50021"/>
    </source>
</evidence>
<keyword evidence="6" id="KW-0498">Mitosis</keyword>
<dbReference type="PROSITE" id="PS50021">
    <property type="entry name" value="CH"/>
    <property type="match status" value="1"/>
</dbReference>
<keyword evidence="5" id="KW-0677">Repeat</keyword>
<evidence type="ECO:0000256" key="2">
    <source>
        <dbReference type="ARBA" id="ARBA00022490"/>
    </source>
</evidence>
<accession>A0A8S1IXR3</accession>
<gene>
    <name evidence="12" type="ORF">OSTQU699_LOCUS5248</name>
</gene>
<comment type="subcellular location">
    <subcellularLocation>
        <location evidence="9">Cytoplasm</location>
        <location evidence="9">Cytoskeleton</location>
        <location evidence="9">Phragmoplast</location>
    </subcellularLocation>
</comment>
<feature type="compositionally biased region" description="Basic residues" evidence="10">
    <location>
        <begin position="189"/>
        <end position="201"/>
    </location>
</feature>
<dbReference type="InterPro" id="IPR036872">
    <property type="entry name" value="CH_dom_sf"/>
</dbReference>
<dbReference type="GO" id="GO:0005874">
    <property type="term" value="C:microtubule"/>
    <property type="evidence" value="ECO:0007669"/>
    <property type="project" value="UniProtKB-KW"/>
</dbReference>
<dbReference type="Gene3D" id="1.10.418.10">
    <property type="entry name" value="Calponin-like domain"/>
    <property type="match status" value="1"/>
</dbReference>
<evidence type="ECO:0000256" key="5">
    <source>
        <dbReference type="ARBA" id="ARBA00022737"/>
    </source>
</evidence>
<dbReference type="AlphaFoldDB" id="A0A8S1IXR3"/>
<dbReference type="GO" id="GO:0009652">
    <property type="term" value="P:thigmotropism"/>
    <property type="evidence" value="ECO:0007669"/>
    <property type="project" value="UniProtKB-ARBA"/>
</dbReference>
<proteinExistence type="inferred from homology"/>
<sequence length="793" mass="88562">MDQDDLTPPPSGYRSPTTGRTLPDYSYYASRMELISWVNSLLDLSLTRLDEFANGAVYCQMLDAYFSDTVPMHKVNFFAHEEYEYMSNYKQLQTGLTVLGMTRELDIHKLMRGAPTDTLEFLQWLYKYLRKKRLDDTYDPRARRANTIKGGTDRLPPPFWDNQRFDVYGKDSLKTNYEGLNYSDPAPMRKSRTSSGRPHRQQRQDVHRVDSGDQSSEAREQMEDSLEEVEEAIGEPVAESPPMSEEALVSEASGEKRAPSPVGYSVDIRAVSSEAKVEDIPAPVPLSYQVPSEVSAGGVVAITEALAALQAVLPKFKSLLTDLGQESDSYAYRGKVRSMRDVFNTLTCHCALLLGDLEGLHKIQPIDPEALARLSAAGDEMSKVDGKFQEAVAELKQAEEAHPVPQRNTISITDRQKALSDTRGLDGAMRKVGAAQAALAQALLKGAVEGSRAILDAVPPEKPKNGKNGKDDEPKKESLSRTIRIGDFQMRRLKNGDIYKGRYVRSKKNGEGVYQFMNGDVYEGDFKDDRMGGYGLYTFSHEGRYEGQWERAVYEGVGTETFARGSTYHGEYSGGMRSGWGVCRYYNGDYYEGKWKQGLRDGQGMQQCTDDSNYVGDYQGGKRHGFGVYSFPNGDRYLGEYEKDIPHGDGVYLFASGQKYEGQWRSGKKHGWCIYTIETGEQWAGEWVEGKPQWVQGLVDGEVMDSRWTSEICGKVRMAWDACHRAQEAARQGGDRADEHWMADGATQKAIQDVLQRASSAAAAAQDARKKATDVASKLDTLARNQENSVTTL</sequence>
<feature type="region of interest" description="Disordered" evidence="10">
    <location>
        <begin position="176"/>
        <end position="262"/>
    </location>
</feature>
<evidence type="ECO:0000313" key="13">
    <source>
        <dbReference type="Proteomes" id="UP000708148"/>
    </source>
</evidence>
<evidence type="ECO:0000313" key="12">
    <source>
        <dbReference type="EMBL" id="CAD7699889.1"/>
    </source>
</evidence>
<reference evidence="12" key="1">
    <citation type="submission" date="2020-12" db="EMBL/GenBank/DDBJ databases">
        <authorList>
            <person name="Iha C."/>
        </authorList>
    </citation>
    <scope>NUCLEOTIDE SEQUENCE</scope>
</reference>
<evidence type="ECO:0000256" key="8">
    <source>
        <dbReference type="ARBA" id="ARBA00023306"/>
    </source>
</evidence>
<keyword evidence="8" id="KW-0131">Cell cycle</keyword>
<evidence type="ECO:0000256" key="1">
    <source>
        <dbReference type="ARBA" id="ARBA00010729"/>
    </source>
</evidence>
<feature type="compositionally biased region" description="Basic and acidic residues" evidence="10">
    <location>
        <begin position="459"/>
        <end position="479"/>
    </location>
</feature>
<dbReference type="Proteomes" id="UP000708148">
    <property type="component" value="Unassembled WGS sequence"/>
</dbReference>
<dbReference type="PANTHER" id="PTHR23084">
    <property type="entry name" value="PHOSPHATIDYLINOSITOL-4-PHOSPHATE 5-KINASE RELATED"/>
    <property type="match status" value="1"/>
</dbReference>